<sequence length="367" mass="39495">MTTDTKSREAGTAQTREAGIAHAADRLPSVIVDAYNSELKTDGGFVGDKVSKKAFRELLETWRETLRKLGPDPLGDKPSADLSKKSLDRALAGDDPLASGLVFSAIEEFAQELAGVVRRFLKQKGWHDTQGIVVGGGFSDSRVGHLAIARASVILRAGGLDLTLEPIRHHPDEAGLIGSVHLAPAWIFSGYDSLLAVDIGGSNIRAGVVATNLRKAPDLSRSAVWRSEIWRHRDEEPAPSRDEAVDRLIAMLTDLIRRAGRANLTLAPFIGIGCPGVIAADGTIDRGGQNLPGNWEADHFNLVERLVAAIPRIGDHATMVVMHNDAVVQGLSEVPHRTDLTRWGILTIGTGLGNARFTNRGMDADRD</sequence>
<dbReference type="InterPro" id="IPR043129">
    <property type="entry name" value="ATPase_NBD"/>
</dbReference>
<dbReference type="EMBL" id="FOPM01000002">
    <property type="protein sequence ID" value="SFG35141.1"/>
    <property type="molecule type" value="Genomic_DNA"/>
</dbReference>
<feature type="region of interest" description="Disordered" evidence="1">
    <location>
        <begin position="1"/>
        <end position="21"/>
    </location>
</feature>
<gene>
    <name evidence="2" type="ORF">SAMN05192565_10253</name>
</gene>
<evidence type="ECO:0000313" key="3">
    <source>
        <dbReference type="Proteomes" id="UP000199229"/>
    </source>
</evidence>
<dbReference type="STRING" id="582675.SAMN05192565_10253"/>
<keyword evidence="3" id="KW-1185">Reference proteome</keyword>
<accession>A0A1I2RBB2</accession>
<dbReference type="Gene3D" id="3.30.420.40">
    <property type="match status" value="1"/>
</dbReference>
<organism evidence="2 3">
    <name type="scientific">Methylobacterium gossipiicola</name>
    <dbReference type="NCBI Taxonomy" id="582675"/>
    <lineage>
        <taxon>Bacteria</taxon>
        <taxon>Pseudomonadati</taxon>
        <taxon>Pseudomonadota</taxon>
        <taxon>Alphaproteobacteria</taxon>
        <taxon>Hyphomicrobiales</taxon>
        <taxon>Methylobacteriaceae</taxon>
        <taxon>Methylobacterium</taxon>
    </lineage>
</organism>
<evidence type="ECO:0008006" key="4">
    <source>
        <dbReference type="Google" id="ProtNLM"/>
    </source>
</evidence>
<evidence type="ECO:0000256" key="1">
    <source>
        <dbReference type="SAM" id="MobiDB-lite"/>
    </source>
</evidence>
<evidence type="ECO:0000313" key="2">
    <source>
        <dbReference type="EMBL" id="SFG35141.1"/>
    </source>
</evidence>
<dbReference type="Proteomes" id="UP000199229">
    <property type="component" value="Unassembled WGS sequence"/>
</dbReference>
<dbReference type="RefSeq" id="WP_091968388.1">
    <property type="nucleotide sequence ID" value="NZ_FOPM01000002.1"/>
</dbReference>
<reference evidence="3" key="1">
    <citation type="submission" date="2016-10" db="EMBL/GenBank/DDBJ databases">
        <authorList>
            <person name="Varghese N."/>
            <person name="Submissions S."/>
        </authorList>
    </citation>
    <scope>NUCLEOTIDE SEQUENCE [LARGE SCALE GENOMIC DNA]</scope>
    <source>
        <strain evidence="3">Gh-105</strain>
    </source>
</reference>
<dbReference type="CDD" id="cd23763">
    <property type="entry name" value="ASKHA_ATPase_ROK"/>
    <property type="match status" value="1"/>
</dbReference>
<dbReference type="SUPFAM" id="SSF53067">
    <property type="entry name" value="Actin-like ATPase domain"/>
    <property type="match status" value="1"/>
</dbReference>
<proteinExistence type="predicted"/>
<name>A0A1I2RBB2_9HYPH</name>
<dbReference type="OrthoDB" id="7903685at2"/>
<dbReference type="AlphaFoldDB" id="A0A1I2RBB2"/>
<protein>
    <recommendedName>
        <fullName evidence="4">ROK family protein</fullName>
    </recommendedName>
</protein>